<evidence type="ECO:0000313" key="7">
    <source>
        <dbReference type="Proteomes" id="UP001320119"/>
    </source>
</evidence>
<accession>A0AAN1WJ75</accession>
<name>A0AAN1WJ75_9GAMM</name>
<dbReference type="PANTHER" id="PTHR45782">
    <property type="entry name" value="MITOCHONDRIAL RIBOSOME-ASSOCIATED GTPASE 1"/>
    <property type="match status" value="1"/>
</dbReference>
<dbReference type="CDD" id="cd01856">
    <property type="entry name" value="YlqF"/>
    <property type="match status" value="1"/>
</dbReference>
<keyword evidence="2 3" id="KW-0342">GTP-binding</keyword>
<keyword evidence="1 3" id="KW-0547">Nucleotide-binding</keyword>
<dbReference type="InterPro" id="IPR027417">
    <property type="entry name" value="P-loop_NTPase"/>
</dbReference>
<dbReference type="Pfam" id="PF01926">
    <property type="entry name" value="MMR_HSR1"/>
    <property type="match status" value="1"/>
</dbReference>
<dbReference type="InterPro" id="IPR006073">
    <property type="entry name" value="GTP-bd"/>
</dbReference>
<feature type="domain" description="G" evidence="5">
    <location>
        <begin position="118"/>
        <end position="185"/>
    </location>
</feature>
<evidence type="ECO:0000256" key="3">
    <source>
        <dbReference type="PIRNR" id="PIRNR006230"/>
    </source>
</evidence>
<dbReference type="GO" id="GO:0005737">
    <property type="term" value="C:cytoplasm"/>
    <property type="evidence" value="ECO:0007669"/>
    <property type="project" value="UniProtKB-SubCell"/>
</dbReference>
<proteinExistence type="inferred from homology"/>
<dbReference type="PIRSF" id="PIRSF006230">
    <property type="entry name" value="MG442"/>
    <property type="match status" value="1"/>
</dbReference>
<gene>
    <name evidence="6" type="ORF">MARGE09_P2756</name>
</gene>
<evidence type="ECO:0000259" key="5">
    <source>
        <dbReference type="Pfam" id="PF01926"/>
    </source>
</evidence>
<sequence length="281" mass="31630">MLINWYPGHMEKARKQVRNIMPSVDVVIEVLDARLPYSSTNPMIETLRKDKPYLKVLSKSDLADAAITEQWLAFWREQKNVDALAITTEKTSIAKTIPDRVLAMLPQRTRRATAVQALILGIPNVGKSTLINTLVGRKVASVGNEPAITKAQAKIRVTDDFVLIDTPGMTWPGAKNEMVNYRLAASGAIRDTALEYDDLGLFAMDYMLQRYPARVSEYFTIKSLSDIAYEAMEQVAKRRGCAKGGRVDFLRAGELFVRELRAGKMGRISFEEPFVTYHLRD</sequence>
<dbReference type="KEGG" id="marq:MARGE09_P2756"/>
<comment type="similarity">
    <text evidence="3">Belongs to the TRAFAC class YlqF/YawG GTPase family. MTG1 subfamily.</text>
</comment>
<comment type="subcellular location">
    <subcellularLocation>
        <location evidence="3">Cytoplasm</location>
    </subcellularLocation>
</comment>
<keyword evidence="3" id="KW-0963">Cytoplasm</keyword>
<dbReference type="InterPro" id="IPR019991">
    <property type="entry name" value="GTP-bd_ribosome_bgen"/>
</dbReference>
<keyword evidence="7" id="KW-1185">Reference proteome</keyword>
<dbReference type="GO" id="GO:0003924">
    <property type="term" value="F:GTPase activity"/>
    <property type="evidence" value="ECO:0007669"/>
    <property type="project" value="TreeGrafter"/>
</dbReference>
<reference evidence="6 7" key="1">
    <citation type="journal article" date="2022" name="IScience">
        <title>An ultrasensitive nanofiber-based assay for enzymatic hydrolysis and deep-sea microbial degradation of cellulose.</title>
        <authorList>
            <person name="Tsudome M."/>
            <person name="Tachioka M."/>
            <person name="Miyazaki M."/>
            <person name="Uchimura K."/>
            <person name="Tsuda M."/>
            <person name="Takaki Y."/>
            <person name="Deguchi S."/>
        </authorList>
    </citation>
    <scope>NUCLEOTIDE SEQUENCE [LARGE SCALE GENOMIC DNA]</scope>
    <source>
        <strain evidence="6 7">GE09</strain>
    </source>
</reference>
<dbReference type="EMBL" id="AP023086">
    <property type="protein sequence ID" value="BCD98555.1"/>
    <property type="molecule type" value="Genomic_DNA"/>
</dbReference>
<dbReference type="PANTHER" id="PTHR45782:SF4">
    <property type="entry name" value="MITOCHONDRIAL RIBOSOME-ASSOCIATED GTPASE 1"/>
    <property type="match status" value="1"/>
</dbReference>
<organism evidence="6 7">
    <name type="scientific">Marinagarivorans cellulosilyticus</name>
    <dbReference type="NCBI Taxonomy" id="2721545"/>
    <lineage>
        <taxon>Bacteria</taxon>
        <taxon>Pseudomonadati</taxon>
        <taxon>Pseudomonadota</taxon>
        <taxon>Gammaproteobacteria</taxon>
        <taxon>Cellvibrionales</taxon>
        <taxon>Cellvibrionaceae</taxon>
        <taxon>Marinagarivorans</taxon>
    </lineage>
</organism>
<feature type="binding site" evidence="4">
    <location>
        <begin position="124"/>
        <end position="129"/>
    </location>
    <ligand>
        <name>GTP</name>
        <dbReference type="ChEBI" id="CHEBI:37565"/>
    </ligand>
</feature>
<dbReference type="SUPFAM" id="SSF52540">
    <property type="entry name" value="P-loop containing nucleoside triphosphate hydrolases"/>
    <property type="match status" value="1"/>
</dbReference>
<protein>
    <recommendedName>
        <fullName evidence="3">Ribosome biogenesis GTPase A</fullName>
    </recommendedName>
</protein>
<dbReference type="GO" id="GO:0005525">
    <property type="term" value="F:GTP binding"/>
    <property type="evidence" value="ECO:0007669"/>
    <property type="project" value="UniProtKB-KW"/>
</dbReference>
<dbReference type="InterPro" id="IPR023179">
    <property type="entry name" value="GTP-bd_ortho_bundle_sf"/>
</dbReference>
<dbReference type="AlphaFoldDB" id="A0AAN1WJ75"/>
<dbReference type="GO" id="GO:0006412">
    <property type="term" value="P:translation"/>
    <property type="evidence" value="ECO:0007669"/>
    <property type="project" value="TreeGrafter"/>
</dbReference>
<evidence type="ECO:0000256" key="4">
    <source>
        <dbReference type="PIRSR" id="PIRSR006230-1"/>
    </source>
</evidence>
<evidence type="ECO:0000313" key="6">
    <source>
        <dbReference type="EMBL" id="BCD98555.1"/>
    </source>
</evidence>
<dbReference type="InterPro" id="IPR016478">
    <property type="entry name" value="GTPase_MTG1"/>
</dbReference>
<dbReference type="Proteomes" id="UP001320119">
    <property type="component" value="Chromosome"/>
</dbReference>
<comment type="function">
    <text evidence="3">Required for a late step of 50S ribosomal subunit assembly. Has GTPase activity.</text>
</comment>
<feature type="binding site" evidence="4">
    <location>
        <position position="168"/>
    </location>
    <ligand>
        <name>GTP</name>
        <dbReference type="ChEBI" id="CHEBI:37565"/>
    </ligand>
</feature>
<dbReference type="Gene3D" id="1.10.1580.10">
    <property type="match status" value="1"/>
</dbReference>
<dbReference type="Gene3D" id="3.40.50.300">
    <property type="entry name" value="P-loop containing nucleotide triphosphate hydrolases"/>
    <property type="match status" value="1"/>
</dbReference>
<evidence type="ECO:0000256" key="2">
    <source>
        <dbReference type="ARBA" id="ARBA00023134"/>
    </source>
</evidence>
<evidence type="ECO:0000256" key="1">
    <source>
        <dbReference type="ARBA" id="ARBA00022741"/>
    </source>
</evidence>
<dbReference type="PRINTS" id="PR00326">
    <property type="entry name" value="GTP1OBG"/>
</dbReference>
<dbReference type="NCBIfam" id="TIGR03596">
    <property type="entry name" value="GTPase_YlqF"/>
    <property type="match status" value="1"/>
</dbReference>